<dbReference type="EMBL" id="JADTXM010000015">
    <property type="protein sequence ID" value="MBH3440924.1"/>
    <property type="molecule type" value="Genomic_DNA"/>
</dbReference>
<organism evidence="2 3">
    <name type="scientific">Pseudomonas luteola</name>
    <dbReference type="NCBI Taxonomy" id="47886"/>
    <lineage>
        <taxon>Bacteria</taxon>
        <taxon>Pseudomonadati</taxon>
        <taxon>Pseudomonadota</taxon>
        <taxon>Gammaproteobacteria</taxon>
        <taxon>Pseudomonadales</taxon>
        <taxon>Pseudomonadaceae</taxon>
        <taxon>Pseudomonas</taxon>
    </lineage>
</organism>
<dbReference type="RefSeq" id="WP_010799619.1">
    <property type="nucleotide sequence ID" value="NZ_JAAMQY010000010.1"/>
</dbReference>
<reference evidence="2 3" key="1">
    <citation type="submission" date="2018-06" db="EMBL/GenBank/DDBJ databases">
        <authorList>
            <consortium name="Pathogen Informatics"/>
            <person name="Doyle S."/>
        </authorList>
    </citation>
    <scope>NUCLEOTIDE SEQUENCE [LARGE SCALE GENOMIC DNA]</scope>
    <source>
        <strain evidence="2 3">NCTC11842</strain>
    </source>
</reference>
<dbReference type="Proteomes" id="UP000638986">
    <property type="component" value="Unassembled WGS sequence"/>
</dbReference>
<reference evidence="1 4" key="2">
    <citation type="submission" date="2020-11" db="EMBL/GenBank/DDBJ databases">
        <title>Enhanced detection system for hospital associated transmission using whole genome sequencing surveillance.</title>
        <authorList>
            <person name="Harrison L.H."/>
            <person name="Van Tyne D."/>
            <person name="Marsh J.W."/>
            <person name="Griffith M.P."/>
            <person name="Snyder D.J."/>
            <person name="Cooper V.S."/>
            <person name="Mustapha M."/>
        </authorList>
    </citation>
    <scope>NUCLEOTIDE SEQUENCE [LARGE SCALE GENOMIC DNA]</scope>
    <source>
        <strain evidence="1 4">PSB00013</strain>
    </source>
</reference>
<gene>
    <name evidence="1" type="ORF">I5Q09_19765</name>
    <name evidence="2" type="ORF">NCTC11842_00120</name>
</gene>
<dbReference type="GO" id="GO:0005737">
    <property type="term" value="C:cytoplasm"/>
    <property type="evidence" value="ECO:0007669"/>
    <property type="project" value="InterPro"/>
</dbReference>
<dbReference type="EMBL" id="UAUF01000002">
    <property type="protein sequence ID" value="SPY99975.1"/>
    <property type="molecule type" value="Genomic_DNA"/>
</dbReference>
<dbReference type="AlphaFoldDB" id="A0A2X2CII8"/>
<evidence type="ECO:0000313" key="2">
    <source>
        <dbReference type="EMBL" id="SPY99975.1"/>
    </source>
</evidence>
<dbReference type="GO" id="GO:0003677">
    <property type="term" value="F:DNA binding"/>
    <property type="evidence" value="ECO:0007669"/>
    <property type="project" value="InterPro"/>
</dbReference>
<dbReference type="Proteomes" id="UP000250443">
    <property type="component" value="Unassembled WGS sequence"/>
</dbReference>
<proteinExistence type="predicted"/>
<dbReference type="InterPro" id="IPR036381">
    <property type="entry name" value="Tus_dom1"/>
</dbReference>
<accession>A0A2X2CII8</accession>
<dbReference type="Gene3D" id="3.50.14.10">
    <property type="entry name" value="Replication terminator Tus, domain 1 superfamily/Replication terminator Tus"/>
    <property type="match status" value="1"/>
</dbReference>
<protein>
    <submittedName>
        <fullName evidence="2">DNA replication terminus site-binding protein (Ter protein)</fullName>
    </submittedName>
</protein>
<evidence type="ECO:0000313" key="4">
    <source>
        <dbReference type="Proteomes" id="UP000638986"/>
    </source>
</evidence>
<evidence type="ECO:0000313" key="3">
    <source>
        <dbReference type="Proteomes" id="UP000250443"/>
    </source>
</evidence>
<sequence>MHEALLDPIEAFDYLNNALEALHESLFQVRSAILQPGAVLQGKAFDQHNGDIIEGLPAELLLKALSSWEIDANSTNGSVNRYPGVFEVQSPAIEALSLLNERKQDFETCVKRLDASGVTPYKMRTFYRRLGHGRLHALQAWRQVNILPRQSLQTVGFTLAKSMESIEVLAPEEVFSRLGKAGAFDVIEQLRAAMASGPIRWHTPVNKHLRANITWKENEARKSIMLNASLPFIVYEGHWPTRLKFNAPRNHAKRSDTNKARVVIDLPFREGAYLSVM</sequence>
<dbReference type="GO" id="GO:0006274">
    <property type="term" value="P:DNA replication termination"/>
    <property type="evidence" value="ECO:0007669"/>
    <property type="project" value="InterPro"/>
</dbReference>
<name>A0A2X2CII8_PSELU</name>
<evidence type="ECO:0000313" key="1">
    <source>
        <dbReference type="EMBL" id="MBH3440924.1"/>
    </source>
</evidence>